<proteinExistence type="predicted"/>
<dbReference type="AlphaFoldDB" id="A0A0V0HDY4"/>
<reference evidence="1" key="1">
    <citation type="submission" date="2015-12" db="EMBL/GenBank/DDBJ databases">
        <title>Gene expression during late stages of embryo sac development: a critical building block for successful pollen-pistil interactions.</title>
        <authorList>
            <person name="Liu Y."/>
            <person name="Joly V."/>
            <person name="Sabar M."/>
            <person name="Matton D.P."/>
        </authorList>
    </citation>
    <scope>NUCLEOTIDE SEQUENCE</scope>
</reference>
<feature type="non-terminal residue" evidence="1">
    <location>
        <position position="1"/>
    </location>
</feature>
<organism evidence="1">
    <name type="scientific">Solanum chacoense</name>
    <name type="common">Chaco potato</name>
    <dbReference type="NCBI Taxonomy" id="4108"/>
    <lineage>
        <taxon>Eukaryota</taxon>
        <taxon>Viridiplantae</taxon>
        <taxon>Streptophyta</taxon>
        <taxon>Embryophyta</taxon>
        <taxon>Tracheophyta</taxon>
        <taxon>Spermatophyta</taxon>
        <taxon>Magnoliopsida</taxon>
        <taxon>eudicotyledons</taxon>
        <taxon>Gunneridae</taxon>
        <taxon>Pentapetalae</taxon>
        <taxon>asterids</taxon>
        <taxon>lamiids</taxon>
        <taxon>Solanales</taxon>
        <taxon>Solanaceae</taxon>
        <taxon>Solanoideae</taxon>
        <taxon>Solaneae</taxon>
        <taxon>Solanum</taxon>
    </lineage>
</organism>
<name>A0A0V0HDY4_SOLCH</name>
<evidence type="ECO:0000313" key="1">
    <source>
        <dbReference type="EMBL" id="JAP18668.1"/>
    </source>
</evidence>
<sequence length="63" mass="7781">FRPLRSKFPHYLSFQFNKIDSRMLMWRLHLCQHIKSIHNKQRLQSFHYFQVTQEVSNPNPPLN</sequence>
<accession>A0A0V0HDY4</accession>
<protein>
    <submittedName>
        <fullName evidence="1">Putative ovule protein</fullName>
    </submittedName>
</protein>
<dbReference type="EMBL" id="GEDG01021002">
    <property type="protein sequence ID" value="JAP18668.1"/>
    <property type="molecule type" value="Transcribed_RNA"/>
</dbReference>